<evidence type="ECO:0000256" key="1">
    <source>
        <dbReference type="ARBA" id="ARBA00022723"/>
    </source>
</evidence>
<organism evidence="9 10">
    <name type="scientific">Actinidia rufa</name>
    <dbReference type="NCBI Taxonomy" id="165716"/>
    <lineage>
        <taxon>Eukaryota</taxon>
        <taxon>Viridiplantae</taxon>
        <taxon>Streptophyta</taxon>
        <taxon>Embryophyta</taxon>
        <taxon>Tracheophyta</taxon>
        <taxon>Spermatophyta</taxon>
        <taxon>Magnoliopsida</taxon>
        <taxon>eudicotyledons</taxon>
        <taxon>Gunneridae</taxon>
        <taxon>Pentapetalae</taxon>
        <taxon>asterids</taxon>
        <taxon>Ericales</taxon>
        <taxon>Actinidiaceae</taxon>
        <taxon>Actinidia</taxon>
    </lineage>
</organism>
<evidence type="ECO:0000256" key="6">
    <source>
        <dbReference type="PROSITE-ProRule" id="PRU00546"/>
    </source>
</evidence>
<name>A0A7J0FGG2_9ERIC</name>
<dbReference type="Gene3D" id="2.60.260.20">
    <property type="entry name" value="Urease metallochaperone UreE, N-terminal domain"/>
    <property type="match status" value="2"/>
</dbReference>
<evidence type="ECO:0000259" key="7">
    <source>
        <dbReference type="PROSITE" id="PS50076"/>
    </source>
</evidence>
<gene>
    <name evidence="9" type="ORF">Acr_12g0003290</name>
</gene>
<evidence type="ECO:0000313" key="9">
    <source>
        <dbReference type="EMBL" id="GFY97788.1"/>
    </source>
</evidence>
<keyword evidence="1 6" id="KW-0479">Metal-binding</keyword>
<dbReference type="GO" id="GO:0009535">
    <property type="term" value="C:chloroplast thylakoid membrane"/>
    <property type="evidence" value="ECO:0007669"/>
    <property type="project" value="TreeGrafter"/>
</dbReference>
<accession>A0A7J0FGG2</accession>
<dbReference type="OrthoDB" id="10256793at2759"/>
<dbReference type="SUPFAM" id="SSF46565">
    <property type="entry name" value="Chaperone J-domain"/>
    <property type="match status" value="1"/>
</dbReference>
<proteinExistence type="predicted"/>
<dbReference type="AlphaFoldDB" id="A0A7J0FGG2"/>
<reference evidence="9 10" key="1">
    <citation type="submission" date="2019-07" db="EMBL/GenBank/DDBJ databases">
        <title>De Novo Assembly of kiwifruit Actinidia rufa.</title>
        <authorList>
            <person name="Sugita-Konishi S."/>
            <person name="Sato K."/>
            <person name="Mori E."/>
            <person name="Abe Y."/>
            <person name="Kisaki G."/>
            <person name="Hamano K."/>
            <person name="Suezawa K."/>
            <person name="Otani M."/>
            <person name="Fukuda T."/>
            <person name="Manabe T."/>
            <person name="Gomi K."/>
            <person name="Tabuchi M."/>
            <person name="Akimitsu K."/>
            <person name="Kataoka I."/>
        </authorList>
    </citation>
    <scope>NUCLEOTIDE SEQUENCE [LARGE SCALE GENOMIC DNA]</scope>
    <source>
        <strain evidence="10">cv. Fuchu</strain>
    </source>
</reference>
<dbReference type="SUPFAM" id="SSF49493">
    <property type="entry name" value="HSP40/DnaJ peptide-binding domain"/>
    <property type="match status" value="2"/>
</dbReference>
<dbReference type="GO" id="GO:0031072">
    <property type="term" value="F:heat shock protein binding"/>
    <property type="evidence" value="ECO:0007669"/>
    <property type="project" value="InterPro"/>
</dbReference>
<dbReference type="PROSITE" id="PS00636">
    <property type="entry name" value="DNAJ_1"/>
    <property type="match status" value="1"/>
</dbReference>
<dbReference type="PROSITE" id="PS51188">
    <property type="entry name" value="ZF_CR"/>
    <property type="match status" value="1"/>
</dbReference>
<feature type="domain" description="CR-type" evidence="8">
    <location>
        <begin position="99"/>
        <end position="180"/>
    </location>
</feature>
<dbReference type="FunFam" id="2.10.230.10:FF:000002">
    <property type="entry name" value="Molecular chaperone DnaJ"/>
    <property type="match status" value="1"/>
</dbReference>
<evidence type="ECO:0000256" key="5">
    <source>
        <dbReference type="ARBA" id="ARBA00023186"/>
    </source>
</evidence>
<dbReference type="SUPFAM" id="SSF57938">
    <property type="entry name" value="DnaJ/Hsp40 cysteine-rich domain"/>
    <property type="match status" value="1"/>
</dbReference>
<keyword evidence="9" id="KW-0346">Stress response</keyword>
<dbReference type="InterPro" id="IPR036410">
    <property type="entry name" value="HSP_DnaJ_Cys-rich_dom_sf"/>
</dbReference>
<dbReference type="GO" id="GO:0008270">
    <property type="term" value="F:zinc ion binding"/>
    <property type="evidence" value="ECO:0007669"/>
    <property type="project" value="UniProtKB-KW"/>
</dbReference>
<dbReference type="Pfam" id="PF00684">
    <property type="entry name" value="DnaJ_CXXCXGXG"/>
    <property type="match status" value="1"/>
</dbReference>
<dbReference type="GO" id="GO:0042026">
    <property type="term" value="P:protein refolding"/>
    <property type="evidence" value="ECO:0007669"/>
    <property type="project" value="TreeGrafter"/>
</dbReference>
<dbReference type="InterPro" id="IPR002939">
    <property type="entry name" value="DnaJ_C"/>
</dbReference>
<dbReference type="FunFam" id="2.60.260.20:FF:000009">
    <property type="entry name" value="Putative Mitochondrial DnaJ chaperone"/>
    <property type="match status" value="1"/>
</dbReference>
<keyword evidence="5" id="KW-0143">Chaperone</keyword>
<dbReference type="Pfam" id="PF00226">
    <property type="entry name" value="DnaJ"/>
    <property type="match status" value="1"/>
</dbReference>
<evidence type="ECO:0000256" key="4">
    <source>
        <dbReference type="ARBA" id="ARBA00022833"/>
    </source>
</evidence>
<keyword evidence="10" id="KW-1185">Reference proteome</keyword>
<dbReference type="InterPro" id="IPR018253">
    <property type="entry name" value="DnaJ_domain_CS"/>
</dbReference>
<keyword evidence="4 6" id="KW-0862">Zinc</keyword>
<dbReference type="Pfam" id="PF01556">
    <property type="entry name" value="DnaJ_C"/>
    <property type="match status" value="1"/>
</dbReference>
<dbReference type="CDD" id="cd06257">
    <property type="entry name" value="DnaJ"/>
    <property type="match status" value="1"/>
</dbReference>
<keyword evidence="3 6" id="KW-0863">Zinc-finger</keyword>
<dbReference type="PANTHER" id="PTHR43096:SF10">
    <property type="entry name" value="CHAPERONE PROTEIN DNAJ A6, CHLOROPLASTIC"/>
    <property type="match status" value="1"/>
</dbReference>
<dbReference type="InterPro" id="IPR001623">
    <property type="entry name" value="DnaJ_domain"/>
</dbReference>
<dbReference type="InterPro" id="IPR008971">
    <property type="entry name" value="HSP40/DnaJ_pept-bd"/>
</dbReference>
<protein>
    <submittedName>
        <fullName evidence="9">DNAJ heat shock family protein</fullName>
    </submittedName>
</protein>
<dbReference type="EMBL" id="BJWL01000012">
    <property type="protein sequence ID" value="GFY97788.1"/>
    <property type="molecule type" value="Genomic_DNA"/>
</dbReference>
<dbReference type="PANTHER" id="PTHR43096">
    <property type="entry name" value="DNAJ HOMOLOG 1, MITOCHONDRIAL-RELATED"/>
    <property type="match status" value="1"/>
</dbReference>
<dbReference type="CDD" id="cd10719">
    <property type="entry name" value="DnaJ_zf"/>
    <property type="match status" value="1"/>
</dbReference>
<dbReference type="PROSITE" id="PS50076">
    <property type="entry name" value="DNAJ_2"/>
    <property type="match status" value="1"/>
</dbReference>
<dbReference type="InterPro" id="IPR036869">
    <property type="entry name" value="J_dom_sf"/>
</dbReference>
<evidence type="ECO:0000259" key="8">
    <source>
        <dbReference type="PROSITE" id="PS51188"/>
    </source>
</evidence>
<dbReference type="CDD" id="cd10747">
    <property type="entry name" value="DnaJ_C"/>
    <property type="match status" value="1"/>
</dbReference>
<sequence length="276" mass="29363">MISPNREPGAEQKFKEISNAYEVLSDDEKRSIYDRYGEAGLKGAGMGMGDFSNPFDLFESLFDGLGGMGMGGRASRSRATEGEDQVYNLVLNFKEAVFGVEKEIEITRLEACSTCDGSGAKPGTKPSKCSACGGQGQVVSSARTPLGVFQQVMTCSSCGGTGETSTPCNTCGGDARVRKSKRISLKVPAGVDSGSRLRVRGEGNAGRRGGAPGDLSLRTTLVMAKKGVPLLNKSNMRGDQLVKVQVEIPKRLSGEERKLIEELANLNKAKPLNSKR</sequence>
<evidence type="ECO:0000313" key="10">
    <source>
        <dbReference type="Proteomes" id="UP000585474"/>
    </source>
</evidence>
<feature type="domain" description="J" evidence="7">
    <location>
        <begin position="1"/>
        <end position="37"/>
    </location>
</feature>
<dbReference type="Gene3D" id="1.10.287.110">
    <property type="entry name" value="DnaJ domain"/>
    <property type="match status" value="1"/>
</dbReference>
<dbReference type="Proteomes" id="UP000585474">
    <property type="component" value="Unassembled WGS sequence"/>
</dbReference>
<keyword evidence="2" id="KW-0677">Repeat</keyword>
<feature type="zinc finger region" description="CR-type" evidence="6">
    <location>
        <begin position="99"/>
        <end position="180"/>
    </location>
</feature>
<dbReference type="Gene3D" id="2.10.230.10">
    <property type="entry name" value="Heat shock protein DnaJ, cysteine-rich domain"/>
    <property type="match status" value="1"/>
</dbReference>
<comment type="caution">
    <text evidence="9">The sequence shown here is derived from an EMBL/GenBank/DDBJ whole genome shotgun (WGS) entry which is preliminary data.</text>
</comment>
<dbReference type="InterPro" id="IPR001305">
    <property type="entry name" value="HSP_DnaJ_Cys-rich_dom"/>
</dbReference>
<dbReference type="GO" id="GO:0051082">
    <property type="term" value="F:unfolded protein binding"/>
    <property type="evidence" value="ECO:0007669"/>
    <property type="project" value="InterPro"/>
</dbReference>
<evidence type="ECO:0000256" key="2">
    <source>
        <dbReference type="ARBA" id="ARBA00022737"/>
    </source>
</evidence>
<dbReference type="PRINTS" id="PR00625">
    <property type="entry name" value="JDOMAIN"/>
</dbReference>
<evidence type="ECO:0000256" key="3">
    <source>
        <dbReference type="ARBA" id="ARBA00022771"/>
    </source>
</evidence>